<organism evidence="1">
    <name type="scientific">Anguilla anguilla</name>
    <name type="common">European freshwater eel</name>
    <name type="synonym">Muraena anguilla</name>
    <dbReference type="NCBI Taxonomy" id="7936"/>
    <lineage>
        <taxon>Eukaryota</taxon>
        <taxon>Metazoa</taxon>
        <taxon>Chordata</taxon>
        <taxon>Craniata</taxon>
        <taxon>Vertebrata</taxon>
        <taxon>Euteleostomi</taxon>
        <taxon>Actinopterygii</taxon>
        <taxon>Neopterygii</taxon>
        <taxon>Teleostei</taxon>
        <taxon>Anguilliformes</taxon>
        <taxon>Anguillidae</taxon>
        <taxon>Anguilla</taxon>
    </lineage>
</organism>
<dbReference type="AlphaFoldDB" id="A0A0E9Q457"/>
<protein>
    <submittedName>
        <fullName evidence="1">Uncharacterized protein</fullName>
    </submittedName>
</protein>
<reference evidence="1" key="1">
    <citation type="submission" date="2014-11" db="EMBL/GenBank/DDBJ databases">
        <authorList>
            <person name="Amaro Gonzalez C."/>
        </authorList>
    </citation>
    <scope>NUCLEOTIDE SEQUENCE</scope>
</reference>
<proteinExistence type="predicted"/>
<accession>A0A0E9Q457</accession>
<reference evidence="1" key="2">
    <citation type="journal article" date="2015" name="Fish Shellfish Immunol.">
        <title>Early steps in the European eel (Anguilla anguilla)-Vibrio vulnificus interaction in the gills: Role of the RtxA13 toxin.</title>
        <authorList>
            <person name="Callol A."/>
            <person name="Pajuelo D."/>
            <person name="Ebbesson L."/>
            <person name="Teles M."/>
            <person name="MacKenzie S."/>
            <person name="Amaro C."/>
        </authorList>
    </citation>
    <scope>NUCLEOTIDE SEQUENCE</scope>
</reference>
<dbReference type="EMBL" id="GBXM01096891">
    <property type="protein sequence ID" value="JAH11686.1"/>
    <property type="molecule type" value="Transcribed_RNA"/>
</dbReference>
<sequence>MILRNHINNEMKTQLLQVYFELSQHNRLICLKTILPTFYFSHKINILPILFFTLDPCHSFLFIYLFFLCIHILSYLQK</sequence>
<evidence type="ECO:0000313" key="1">
    <source>
        <dbReference type="EMBL" id="JAH11686.1"/>
    </source>
</evidence>
<name>A0A0E9Q457_ANGAN</name>